<proteinExistence type="predicted"/>
<reference evidence="1 2" key="1">
    <citation type="submission" date="2024-02" db="EMBL/GenBank/DDBJ databases">
        <authorList>
            <consortium name="ELIXIR-Norway"/>
            <consortium name="Elixir Norway"/>
        </authorList>
    </citation>
    <scope>NUCLEOTIDE SEQUENCE [LARGE SCALE GENOMIC DNA]</scope>
</reference>
<name>A0ABP0WQ85_9BRYO</name>
<dbReference type="Proteomes" id="UP001497444">
    <property type="component" value="Chromosome 2"/>
</dbReference>
<organism evidence="1 2">
    <name type="scientific">Sphagnum jensenii</name>
    <dbReference type="NCBI Taxonomy" id="128206"/>
    <lineage>
        <taxon>Eukaryota</taxon>
        <taxon>Viridiplantae</taxon>
        <taxon>Streptophyta</taxon>
        <taxon>Embryophyta</taxon>
        <taxon>Bryophyta</taxon>
        <taxon>Sphagnophytina</taxon>
        <taxon>Sphagnopsida</taxon>
        <taxon>Sphagnales</taxon>
        <taxon>Sphagnaceae</taxon>
        <taxon>Sphagnum</taxon>
    </lineage>
</organism>
<keyword evidence="2" id="KW-1185">Reference proteome</keyword>
<evidence type="ECO:0000313" key="1">
    <source>
        <dbReference type="EMBL" id="CAK9269017.1"/>
    </source>
</evidence>
<gene>
    <name evidence="1" type="ORF">CSSPJE1EN1_LOCUS14495</name>
</gene>
<accession>A0ABP0WQ85</accession>
<protein>
    <submittedName>
        <fullName evidence="1">Uncharacterized protein</fullName>
    </submittedName>
</protein>
<sequence>MQVSYCGGPSRPFATLPFSMAPEDVNTEIKTDNRVRDMYTLLSTMHDLQRQLQEKDQTVREQYQMLREKDKTLQEQDQKLQEKDQVLREKDQAIEKLWARYGALKCQGCVVQ</sequence>
<dbReference type="EMBL" id="OZ020097">
    <property type="protein sequence ID" value="CAK9269017.1"/>
    <property type="molecule type" value="Genomic_DNA"/>
</dbReference>
<evidence type="ECO:0000313" key="2">
    <source>
        <dbReference type="Proteomes" id="UP001497444"/>
    </source>
</evidence>